<dbReference type="HOGENOM" id="CLU_028647_0_4_1"/>
<reference evidence="2" key="2">
    <citation type="submission" date="2015-06" db="UniProtKB">
        <authorList>
            <consortium name="EnsemblPlants"/>
        </authorList>
    </citation>
    <scope>IDENTIFICATION</scope>
    <source>
        <strain evidence="2">DM1-3 516 R44</strain>
    </source>
</reference>
<evidence type="ECO:0000313" key="2">
    <source>
        <dbReference type="EnsemblPlants" id="PGSC0003DMT400095984"/>
    </source>
</evidence>
<organism evidence="2 3">
    <name type="scientific">Solanum tuberosum</name>
    <name type="common">Potato</name>
    <dbReference type="NCBI Taxonomy" id="4113"/>
    <lineage>
        <taxon>Eukaryota</taxon>
        <taxon>Viridiplantae</taxon>
        <taxon>Streptophyta</taxon>
        <taxon>Embryophyta</taxon>
        <taxon>Tracheophyta</taxon>
        <taxon>Spermatophyta</taxon>
        <taxon>Magnoliopsida</taxon>
        <taxon>eudicotyledons</taxon>
        <taxon>Gunneridae</taxon>
        <taxon>Pentapetalae</taxon>
        <taxon>asterids</taxon>
        <taxon>lamiids</taxon>
        <taxon>Solanales</taxon>
        <taxon>Solanaceae</taxon>
        <taxon>Solanoideae</taxon>
        <taxon>Solaneae</taxon>
        <taxon>Solanum</taxon>
    </lineage>
</organism>
<keyword evidence="3" id="KW-1185">Reference proteome</keyword>
<protein>
    <submittedName>
        <fullName evidence="2">Integrase core domain containing protein</fullName>
    </submittedName>
</protein>
<feature type="compositionally biased region" description="Basic and acidic residues" evidence="1">
    <location>
        <begin position="136"/>
        <end position="157"/>
    </location>
</feature>
<proteinExistence type="predicted"/>
<dbReference type="Gramene" id="PGSC0003DMT400095984">
    <property type="protein sequence ID" value="PGSC0003DMT400095984"/>
    <property type="gene ID" value="PGSC0003DMG400045555"/>
</dbReference>
<name>M1DXG5_SOLTU</name>
<feature type="region of interest" description="Disordered" evidence="1">
    <location>
        <begin position="121"/>
        <end position="169"/>
    </location>
</feature>
<dbReference type="EnsemblPlants" id="PGSC0003DMT400095984">
    <property type="protein sequence ID" value="PGSC0003DMT400095984"/>
    <property type="gene ID" value="PGSC0003DMG400045555"/>
</dbReference>
<dbReference type="PaxDb" id="4113-PGSC0003DMT400095984"/>
<dbReference type="Proteomes" id="UP000011115">
    <property type="component" value="Unassembled WGS sequence"/>
</dbReference>
<evidence type="ECO:0000256" key="1">
    <source>
        <dbReference type="SAM" id="MobiDB-lite"/>
    </source>
</evidence>
<feature type="region of interest" description="Disordered" evidence="1">
    <location>
        <begin position="1"/>
        <end position="47"/>
    </location>
</feature>
<accession>M1DXG5</accession>
<evidence type="ECO:0000313" key="3">
    <source>
        <dbReference type="Proteomes" id="UP000011115"/>
    </source>
</evidence>
<feature type="compositionally biased region" description="Polar residues" evidence="1">
    <location>
        <begin position="38"/>
        <end position="47"/>
    </location>
</feature>
<sequence length="196" mass="21659">MAPKQAPKYANKGKSKSVAPSRRLLDESSGDKYVPGTTKGSRTIPWTTRNRAKQATLVRKFSIDISETTIHRFIYGPAHTLPIDTAEYDYRMGVVQSAIVPETAPMDEADDKVMTALFGDTMPPPDPSRATRNCHRSSDHTSDTEEAQWARKRERQQFEAAQRSTTDGVLIVDKRATEGIPCVDLVGSEKPDPPAS</sequence>
<reference evidence="3" key="1">
    <citation type="journal article" date="2011" name="Nature">
        <title>Genome sequence and analysis of the tuber crop potato.</title>
        <authorList>
            <consortium name="The Potato Genome Sequencing Consortium"/>
        </authorList>
    </citation>
    <scope>NUCLEOTIDE SEQUENCE [LARGE SCALE GENOMIC DNA]</scope>
    <source>
        <strain evidence="3">cv. DM1-3 516 R44</strain>
    </source>
</reference>
<dbReference type="InParanoid" id="M1DXG5"/>
<dbReference type="AlphaFoldDB" id="M1DXG5"/>